<evidence type="ECO:0000313" key="1">
    <source>
        <dbReference type="EMBL" id="OHT08841.1"/>
    </source>
</evidence>
<dbReference type="AlphaFoldDB" id="A0A1J4KBQ2"/>
<dbReference type="RefSeq" id="XP_068361977.1">
    <property type="nucleotide sequence ID" value="XM_068502590.1"/>
</dbReference>
<dbReference type="VEuPathDB" id="TrichDB:TRFO_22500"/>
<keyword evidence="2" id="KW-1185">Reference proteome</keyword>
<protein>
    <submittedName>
        <fullName evidence="1">Uncharacterized protein</fullName>
    </submittedName>
</protein>
<sequence>MDSKNKTTKVSLRGIAKSAIESAKDSAGTWQYSFLQRYRTALKGLSDADIYFITQQLVTFLRSSEAVPRAQFKIAQLFSLMKSDHPHSIERALFDFRGDFEGIICCLDVRDPLSDPTKQLLTQILVKTATPRAVNANSIENSRIKSASVPPKTRKC</sequence>
<gene>
    <name evidence="1" type="ORF">TRFO_22500</name>
</gene>
<dbReference type="GeneID" id="94837294"/>
<organism evidence="1 2">
    <name type="scientific">Tritrichomonas foetus</name>
    <dbReference type="NCBI Taxonomy" id="1144522"/>
    <lineage>
        <taxon>Eukaryota</taxon>
        <taxon>Metamonada</taxon>
        <taxon>Parabasalia</taxon>
        <taxon>Tritrichomonadida</taxon>
        <taxon>Tritrichomonadidae</taxon>
        <taxon>Tritrichomonas</taxon>
    </lineage>
</organism>
<dbReference type="EMBL" id="MLAK01000656">
    <property type="protein sequence ID" value="OHT08841.1"/>
    <property type="molecule type" value="Genomic_DNA"/>
</dbReference>
<reference evidence="1" key="1">
    <citation type="submission" date="2016-10" db="EMBL/GenBank/DDBJ databases">
        <authorList>
            <person name="Benchimol M."/>
            <person name="Almeida L.G."/>
            <person name="Vasconcelos A.T."/>
            <person name="Perreira-Neves A."/>
            <person name="Rosa I.A."/>
            <person name="Tasca T."/>
            <person name="Bogo M.R."/>
            <person name="de Souza W."/>
        </authorList>
    </citation>
    <scope>NUCLEOTIDE SEQUENCE [LARGE SCALE GENOMIC DNA]</scope>
    <source>
        <strain evidence="1">K</strain>
    </source>
</reference>
<name>A0A1J4KBQ2_9EUKA</name>
<comment type="caution">
    <text evidence="1">The sequence shown here is derived from an EMBL/GenBank/DDBJ whole genome shotgun (WGS) entry which is preliminary data.</text>
</comment>
<accession>A0A1J4KBQ2</accession>
<dbReference type="Proteomes" id="UP000179807">
    <property type="component" value="Unassembled WGS sequence"/>
</dbReference>
<proteinExistence type="predicted"/>
<evidence type="ECO:0000313" key="2">
    <source>
        <dbReference type="Proteomes" id="UP000179807"/>
    </source>
</evidence>